<sequence>MSDPQQRCASALSGSGMSGSSLGAILALHGRKAIVFEAGTRPKFAVGKVKYAGAILTLQKRLGFRQPRHVNLSKLPNRVTTDLQKRLGFCQPRHGRVSRG</sequence>
<gene>
    <name evidence="1" type="ORF">EI684_09405</name>
</gene>
<dbReference type="EMBL" id="RSAS01000360">
    <property type="protein sequence ID" value="RRR73039.1"/>
    <property type="molecule type" value="Genomic_DNA"/>
</dbReference>
<proteinExistence type="predicted"/>
<dbReference type="AlphaFoldDB" id="A0A426U185"/>
<organism evidence="1 2">
    <name type="scientific">Candidatus Viridilinea halotolerans</name>
    <dbReference type="NCBI Taxonomy" id="2491704"/>
    <lineage>
        <taxon>Bacteria</taxon>
        <taxon>Bacillati</taxon>
        <taxon>Chloroflexota</taxon>
        <taxon>Chloroflexia</taxon>
        <taxon>Chloroflexales</taxon>
        <taxon>Chloroflexineae</taxon>
        <taxon>Oscillochloridaceae</taxon>
        <taxon>Candidatus Viridilinea</taxon>
    </lineage>
</organism>
<reference evidence="1 2" key="1">
    <citation type="submission" date="2018-12" db="EMBL/GenBank/DDBJ databases">
        <title>Genome Sequence of Candidatus Viridilinea halotolerans isolated from saline sulfide-rich spring.</title>
        <authorList>
            <person name="Grouzdev D.S."/>
            <person name="Burganskaya E.I."/>
            <person name="Krutkina M.S."/>
            <person name="Sukhacheva M.V."/>
            <person name="Gorlenko V.M."/>
        </authorList>
    </citation>
    <scope>NUCLEOTIDE SEQUENCE [LARGE SCALE GENOMIC DNA]</scope>
    <source>
        <strain evidence="1">Chok-6</strain>
    </source>
</reference>
<comment type="caution">
    <text evidence="1">The sequence shown here is derived from an EMBL/GenBank/DDBJ whole genome shotgun (WGS) entry which is preliminary data.</text>
</comment>
<dbReference type="Gene3D" id="3.50.50.60">
    <property type="entry name" value="FAD/NAD(P)-binding domain"/>
    <property type="match status" value="1"/>
</dbReference>
<dbReference type="InterPro" id="IPR036188">
    <property type="entry name" value="FAD/NAD-bd_sf"/>
</dbReference>
<protein>
    <submittedName>
        <fullName evidence="1">Uncharacterized protein</fullName>
    </submittedName>
</protein>
<accession>A0A426U185</accession>
<evidence type="ECO:0000313" key="1">
    <source>
        <dbReference type="EMBL" id="RRR73039.1"/>
    </source>
</evidence>
<dbReference type="SUPFAM" id="SSF51905">
    <property type="entry name" value="FAD/NAD(P)-binding domain"/>
    <property type="match status" value="1"/>
</dbReference>
<dbReference type="Proteomes" id="UP000280307">
    <property type="component" value="Unassembled WGS sequence"/>
</dbReference>
<evidence type="ECO:0000313" key="2">
    <source>
        <dbReference type="Proteomes" id="UP000280307"/>
    </source>
</evidence>
<name>A0A426U185_9CHLR</name>